<evidence type="ECO:0000256" key="1">
    <source>
        <dbReference type="SAM" id="MobiDB-lite"/>
    </source>
</evidence>
<dbReference type="OMA" id="NMWTFFV"/>
<evidence type="ECO:0000313" key="6">
    <source>
        <dbReference type="Proteomes" id="UP000219259"/>
    </source>
</evidence>
<accession>A0A1D3UL21</accession>
<dbReference type="EMBL" id="NSLJ01000047">
    <property type="protein sequence ID" value="PDP42584.1"/>
    <property type="molecule type" value="Genomic_DNA"/>
</dbReference>
<proteinExistence type="predicted"/>
<feature type="domain" description="Plasmid pRiA4b Orf3-like" evidence="2">
    <location>
        <begin position="8"/>
        <end position="124"/>
    </location>
</feature>
<dbReference type="AlphaFoldDB" id="A0A1D3UL21"/>
<reference evidence="4 5" key="1">
    <citation type="submission" date="2016-09" db="EMBL/GenBank/DDBJ databases">
        <authorList>
            <person name="Capua I."/>
            <person name="De Benedictis P."/>
            <person name="Joannis T."/>
            <person name="Lombin L.H."/>
            <person name="Cattoli G."/>
        </authorList>
    </citation>
    <scope>NUCLEOTIDE SEQUENCE [LARGE SCALE GENOMIC DNA]</scope>
    <source>
        <strain evidence="4 5">UB20</strain>
    </source>
</reference>
<evidence type="ECO:0000313" key="5">
    <source>
        <dbReference type="Proteomes" id="UP000182057"/>
    </source>
</evidence>
<dbReference type="Pfam" id="PF07929">
    <property type="entry name" value="PRiA4_ORF3"/>
    <property type="match status" value="1"/>
</dbReference>
<feature type="compositionally biased region" description="Acidic residues" evidence="1">
    <location>
        <begin position="155"/>
        <end position="179"/>
    </location>
</feature>
<dbReference type="GeneID" id="34758567"/>
<evidence type="ECO:0000313" key="4">
    <source>
        <dbReference type="EMBL" id="SCQ20837.1"/>
    </source>
</evidence>
<reference evidence="3 6" key="2">
    <citation type="submission" date="2017-09" db="EMBL/GenBank/DDBJ databases">
        <title>Phase variable restriction modification systems are present in the genome sequences of periodontal pathogens Prevotella intermedia, Tannerella forsythia and Porphyromonas gingivalis.</title>
        <authorList>
            <person name="Haigh R.D."/>
            <person name="Crawford L."/>
            <person name="Ralph J."/>
            <person name="Wanford J."/>
            <person name="Vartoukian S.R."/>
            <person name="Hijazib K."/>
            <person name="Wade W."/>
            <person name="Oggioni M.R."/>
        </authorList>
    </citation>
    <scope>NUCLEOTIDE SEQUENCE [LARGE SCALE GENOMIC DNA]</scope>
    <source>
        <strain evidence="3 6">WW11663</strain>
    </source>
</reference>
<organism evidence="4 5">
    <name type="scientific">Tannerella forsythia</name>
    <name type="common">Bacteroides forsythus</name>
    <dbReference type="NCBI Taxonomy" id="28112"/>
    <lineage>
        <taxon>Bacteria</taxon>
        <taxon>Pseudomonadati</taxon>
        <taxon>Bacteroidota</taxon>
        <taxon>Bacteroidia</taxon>
        <taxon>Bacteroidales</taxon>
        <taxon>Tannerellaceae</taxon>
        <taxon>Tannerella</taxon>
    </lineage>
</organism>
<dbReference type="Proteomes" id="UP000219259">
    <property type="component" value="Unassembled WGS sequence"/>
</dbReference>
<dbReference type="OrthoDB" id="666725at2"/>
<evidence type="ECO:0000259" key="2">
    <source>
        <dbReference type="Pfam" id="PF07929"/>
    </source>
</evidence>
<dbReference type="Gene3D" id="3.10.290.30">
    <property type="entry name" value="MM3350-like"/>
    <property type="match status" value="1"/>
</dbReference>
<dbReference type="InterPro" id="IPR024047">
    <property type="entry name" value="MM3350-like_sf"/>
</dbReference>
<dbReference type="Proteomes" id="UP000182057">
    <property type="component" value="Unassembled WGS sequence"/>
</dbReference>
<evidence type="ECO:0000313" key="3">
    <source>
        <dbReference type="EMBL" id="PDP42584.1"/>
    </source>
</evidence>
<dbReference type="InterPro" id="IPR012912">
    <property type="entry name" value="Plasmid_pRiA4b_Orf3-like"/>
</dbReference>
<protein>
    <submittedName>
        <fullName evidence="4">Plasmid pRiA4b ORF-3-like protein</fullName>
    </submittedName>
</protein>
<gene>
    <name evidence="3" type="ORF">CLI86_12620</name>
    <name evidence="4" type="ORF">TFUB20_01161</name>
</gene>
<sequence>MVYRFLLLSDETNDFRREIKIGSEATFLDLHHAIADAVKYRKDEMCSFFICDDDWSKKNEITLIDMGAPAEVDTYLMEDTPLEELLEDEHQKLLYVFDYMTERAFFMELSEIITGQNLKEAVCSLAVGKPPVQFLSPGELEAGIEKNLDLGEDFYGDAEFNDDELDNAGDTEGVDEESMEAPYDERY</sequence>
<dbReference type="RefSeq" id="WP_014224727.1">
    <property type="nucleotide sequence ID" value="NZ_CAJPTF010000055.1"/>
</dbReference>
<name>A0A1D3UL21_TANFO</name>
<dbReference type="SUPFAM" id="SSF159941">
    <property type="entry name" value="MM3350-like"/>
    <property type="match status" value="1"/>
</dbReference>
<feature type="region of interest" description="Disordered" evidence="1">
    <location>
        <begin position="155"/>
        <end position="187"/>
    </location>
</feature>
<dbReference type="EMBL" id="FMMM01000048">
    <property type="protein sequence ID" value="SCQ20837.1"/>
    <property type="molecule type" value="Genomic_DNA"/>
</dbReference>